<comment type="caution">
    <text evidence="1">The sequence shown here is derived from an EMBL/GenBank/DDBJ whole genome shotgun (WGS) entry which is preliminary data.</text>
</comment>
<accession>A0A8S9SAB7</accession>
<dbReference type="EMBL" id="QGKX02000004">
    <property type="protein sequence ID" value="KAF3598258.1"/>
    <property type="molecule type" value="Genomic_DNA"/>
</dbReference>
<name>A0A8S9SAB7_BRACR</name>
<protein>
    <submittedName>
        <fullName evidence="1">Uncharacterized protein</fullName>
    </submittedName>
</protein>
<evidence type="ECO:0000313" key="1">
    <source>
        <dbReference type="EMBL" id="KAF3598258.1"/>
    </source>
</evidence>
<gene>
    <name evidence="1" type="ORF">F2Q69_00035404</name>
</gene>
<organism evidence="1 2">
    <name type="scientific">Brassica cretica</name>
    <name type="common">Mustard</name>
    <dbReference type="NCBI Taxonomy" id="69181"/>
    <lineage>
        <taxon>Eukaryota</taxon>
        <taxon>Viridiplantae</taxon>
        <taxon>Streptophyta</taxon>
        <taxon>Embryophyta</taxon>
        <taxon>Tracheophyta</taxon>
        <taxon>Spermatophyta</taxon>
        <taxon>Magnoliopsida</taxon>
        <taxon>eudicotyledons</taxon>
        <taxon>Gunneridae</taxon>
        <taxon>Pentapetalae</taxon>
        <taxon>rosids</taxon>
        <taxon>malvids</taxon>
        <taxon>Brassicales</taxon>
        <taxon>Brassicaceae</taxon>
        <taxon>Brassiceae</taxon>
        <taxon>Brassica</taxon>
    </lineage>
</organism>
<dbReference type="AlphaFoldDB" id="A0A8S9SAB7"/>
<sequence>MVAAALYTREIGEGSRLFELLPRPRCMSPVEFPEWIENTSTFGEYLILLHLGLRPNGFRLSWSPLGVSPDDPAESTAFLENLLNLATNLRDPAFLLHPDIIQMTSLASSDSYLFVPARPDTCLKILESYDRYSQASTRDDHRDRLSVDIGELESIDTQDMVSIDSEARRKPVWSQPS</sequence>
<reference evidence="1" key="1">
    <citation type="submission" date="2019-12" db="EMBL/GenBank/DDBJ databases">
        <title>Genome sequencing and annotation of Brassica cretica.</title>
        <authorList>
            <person name="Studholme D.J."/>
            <person name="Sarris P."/>
        </authorList>
    </citation>
    <scope>NUCLEOTIDE SEQUENCE</scope>
    <source>
        <strain evidence="1">PFS-109/04</strain>
        <tissue evidence="1">Leaf</tissue>
    </source>
</reference>
<proteinExistence type="predicted"/>
<dbReference type="Proteomes" id="UP000712600">
    <property type="component" value="Unassembled WGS sequence"/>
</dbReference>
<evidence type="ECO:0000313" key="2">
    <source>
        <dbReference type="Proteomes" id="UP000712600"/>
    </source>
</evidence>